<dbReference type="KEGG" id="mmab:HQ865_14140"/>
<reference evidence="1 2" key="1">
    <citation type="submission" date="2020-05" db="EMBL/GenBank/DDBJ databases">
        <title>Mucilaginibacter mali sp. nov.</title>
        <authorList>
            <person name="Kim H.S."/>
            <person name="Lee K.C."/>
            <person name="Suh M.K."/>
            <person name="Kim J.-S."/>
            <person name="Han K.-I."/>
            <person name="Eom M.K."/>
            <person name="Shin Y.K."/>
            <person name="Lee J.-S."/>
        </authorList>
    </citation>
    <scope>NUCLEOTIDE SEQUENCE [LARGE SCALE GENOMIC DNA]</scope>
    <source>
        <strain evidence="1 2">G2-14</strain>
    </source>
</reference>
<organism evidence="1 2">
    <name type="scientific">Mucilaginibacter mali</name>
    <dbReference type="NCBI Taxonomy" id="2740462"/>
    <lineage>
        <taxon>Bacteria</taxon>
        <taxon>Pseudomonadati</taxon>
        <taxon>Bacteroidota</taxon>
        <taxon>Sphingobacteriia</taxon>
        <taxon>Sphingobacteriales</taxon>
        <taxon>Sphingobacteriaceae</taxon>
        <taxon>Mucilaginibacter</taxon>
    </lineage>
</organism>
<name>A0A7D4UPN3_9SPHI</name>
<accession>A0A7D4UPN3</accession>
<dbReference type="Proteomes" id="UP000505355">
    <property type="component" value="Chromosome"/>
</dbReference>
<keyword evidence="2" id="KW-1185">Reference proteome</keyword>
<sequence>MACNINIPFTQPAADLINSLRTKVQTQGGTFSGDETSGTISVPLLGSKIVGTYTINGQQVDIVITDKPFLVSCNQIQGYLTGSL</sequence>
<dbReference type="EMBL" id="CP054139">
    <property type="protein sequence ID" value="QKJ30840.1"/>
    <property type="molecule type" value="Genomic_DNA"/>
</dbReference>
<evidence type="ECO:0000313" key="2">
    <source>
        <dbReference type="Proteomes" id="UP000505355"/>
    </source>
</evidence>
<dbReference type="RefSeq" id="WP_173415510.1">
    <property type="nucleotide sequence ID" value="NZ_CP054139.1"/>
</dbReference>
<dbReference type="AlphaFoldDB" id="A0A7D4UPN3"/>
<gene>
    <name evidence="1" type="ORF">HQ865_14140</name>
</gene>
<proteinExistence type="predicted"/>
<evidence type="ECO:0000313" key="1">
    <source>
        <dbReference type="EMBL" id="QKJ30840.1"/>
    </source>
</evidence>
<protein>
    <submittedName>
        <fullName evidence="1">Uncharacterized protein</fullName>
    </submittedName>
</protein>